<dbReference type="InterPro" id="IPR003593">
    <property type="entry name" value="AAA+_ATPase"/>
</dbReference>
<dbReference type="CDD" id="cd19499">
    <property type="entry name" value="RecA-like_ClpB_Hsp104-like"/>
    <property type="match status" value="1"/>
</dbReference>
<dbReference type="STRING" id="1798540.A3B74_04795"/>
<dbReference type="NCBIfam" id="TIGR03346">
    <property type="entry name" value="chaperone_ClpB"/>
    <property type="match status" value="1"/>
</dbReference>
<evidence type="ECO:0000256" key="3">
    <source>
        <dbReference type="ARBA" id="ARBA00022741"/>
    </source>
</evidence>
<dbReference type="InterPro" id="IPR050130">
    <property type="entry name" value="ClpA_ClpB"/>
</dbReference>
<dbReference type="InterPro" id="IPR019489">
    <property type="entry name" value="Clp_ATPase_C"/>
</dbReference>
<dbReference type="PANTHER" id="PTHR11638">
    <property type="entry name" value="ATP-DEPENDENT CLP PROTEASE"/>
    <property type="match status" value="1"/>
</dbReference>
<dbReference type="InterPro" id="IPR001270">
    <property type="entry name" value="ClpA/B"/>
</dbReference>
<keyword evidence="6 9" id="KW-0143">Chaperone</keyword>
<protein>
    <recommendedName>
        <fullName evidence="10">Chaperone protein ClpB</fullName>
    </recommendedName>
</protein>
<comment type="similarity">
    <text evidence="1 9">Belongs to the ClpA/ClpB family.</text>
</comment>
<dbReference type="FunFam" id="3.40.50.300:FF:000120">
    <property type="entry name" value="ATP-dependent chaperone ClpB"/>
    <property type="match status" value="1"/>
</dbReference>
<feature type="domain" description="Clp R" evidence="11">
    <location>
        <begin position="3"/>
        <end position="148"/>
    </location>
</feature>
<dbReference type="SUPFAM" id="SSF81923">
    <property type="entry name" value="Double Clp-N motif"/>
    <property type="match status" value="1"/>
</dbReference>
<dbReference type="FunFam" id="1.10.8.60:FF:000017">
    <property type="entry name" value="ATP-dependent chaperone ClpB"/>
    <property type="match status" value="1"/>
</dbReference>
<dbReference type="FunFam" id="3.40.50.300:FF:000025">
    <property type="entry name" value="ATP-dependent Clp protease subunit"/>
    <property type="match status" value="1"/>
</dbReference>
<dbReference type="InterPro" id="IPR028299">
    <property type="entry name" value="ClpA/B_CS2"/>
</dbReference>
<dbReference type="InterPro" id="IPR036628">
    <property type="entry name" value="Clp_N_dom_sf"/>
</dbReference>
<dbReference type="Proteomes" id="UP000177165">
    <property type="component" value="Unassembled WGS sequence"/>
</dbReference>
<dbReference type="GO" id="GO:0005524">
    <property type="term" value="F:ATP binding"/>
    <property type="evidence" value="ECO:0007669"/>
    <property type="project" value="UniProtKB-UniRule"/>
</dbReference>
<dbReference type="Gene3D" id="3.40.50.300">
    <property type="entry name" value="P-loop containing nucleotide triphosphate hydrolases"/>
    <property type="match status" value="3"/>
</dbReference>
<comment type="subcellular location">
    <subcellularLocation>
        <location evidence="10">Cytoplasm</location>
    </subcellularLocation>
</comment>
<keyword evidence="10" id="KW-0963">Cytoplasm</keyword>
<dbReference type="GO" id="GO:0042026">
    <property type="term" value="P:protein refolding"/>
    <property type="evidence" value="ECO:0007669"/>
    <property type="project" value="UniProtKB-UniRule"/>
</dbReference>
<evidence type="ECO:0000256" key="6">
    <source>
        <dbReference type="ARBA" id="ARBA00023186"/>
    </source>
</evidence>
<reference evidence="12 13" key="1">
    <citation type="journal article" date="2016" name="Nat. Commun.">
        <title>Thousands of microbial genomes shed light on interconnected biogeochemical processes in an aquifer system.</title>
        <authorList>
            <person name="Anantharaman K."/>
            <person name="Brown C.T."/>
            <person name="Hug L.A."/>
            <person name="Sharon I."/>
            <person name="Castelle C.J."/>
            <person name="Probst A.J."/>
            <person name="Thomas B.C."/>
            <person name="Singh A."/>
            <person name="Wilkins M.J."/>
            <person name="Karaoz U."/>
            <person name="Brodie E.L."/>
            <person name="Williams K.H."/>
            <person name="Hubbard S.S."/>
            <person name="Banfield J.F."/>
        </authorList>
    </citation>
    <scope>NUCLEOTIDE SEQUENCE [LARGE SCALE GENOMIC DNA]</scope>
</reference>
<dbReference type="Pfam" id="PF17871">
    <property type="entry name" value="AAA_lid_9"/>
    <property type="match status" value="1"/>
</dbReference>
<comment type="subunit">
    <text evidence="10">Homohexamer; The oligomerization is ATP-dependent.</text>
</comment>
<evidence type="ECO:0000256" key="8">
    <source>
        <dbReference type="PROSITE-ProRule" id="PRU01251"/>
    </source>
</evidence>
<evidence type="ECO:0000256" key="1">
    <source>
        <dbReference type="ARBA" id="ARBA00008675"/>
    </source>
</evidence>
<dbReference type="SMART" id="SM01086">
    <property type="entry name" value="ClpB_D2-small"/>
    <property type="match status" value="1"/>
</dbReference>
<sequence>MQIPHFTHKSQEALQLAQSIAQEYGHQQIDVTHLLLGLMQQEGGIVSPILHKLGIPKDLLLKDIEGLVRKLPKVQIGGGLAQMYITDEMNKLFVQSKKEADQLRDEYISTEHLLLALTEVNTKLSGVLQKYNIDHAAILKVLAQVRGNQKVDSPDPESKYQALEKYGVNLTELARKEKLDPVIGRDDEIRRIMQVLSRRTKNNPVLIGEPGTGKTAIVEGLAQRIVTGDVPESLKNKAVITLDIGSLLAGAKFRGEFEDRLKAVLREVESQQGRIILFIDELHIIVGAGGSEGAIDASNMLKPSLSRGKLHAIGATTLKEYQKYIEKDAALERRFQPVYVGEPSIEDTIAILRGIKEKYEVHHGVRITDDAIIAAAQLSQRYISDRFLPDKAVDLIDEATSALRMEIDSQPEELDKMKRRIRQLEIQKEALKKEKESKGKIKELERELANIKEKSNQLEIHWKNEKEIITTIRNAKASIDRLKSEAEMKEREGELQRVAEIRYGKIPALEKSIQAQERKLAGIQKDTKILKEEVTEEDIAHVVSRWTGIPVSKMLQDEVKKLTTMEQELARRVVGQKEAVSAVANAIRRSRAGISEENRPIGSFIFMGPTGVGKTELAKALAEFMFNDEQAMIRVDMSEYMEKHTISKMIGSPPGYVGYEEGGQLTEIIRRRPYAVVLFDEIEKAHPDVFNILLQILDDGRLTDAKGRHVNFKNTIIVMTSNIGSDIIQAYAEERQQDIGFKPTKERRKNNEVKEMRGKVMNLLREQFRPEFLNRVDEIIIFHSLNEAQLLQIVTMQLERVKDRLAKQGIQLQFAEGVKKFLAKAGYDPAYGARPLKRVIQHELLDALAMYIIKGEYHEGDTVKVDEKKGKIIFQK</sequence>
<gene>
    <name evidence="10" type="primary">clpB</name>
    <name evidence="12" type="ORF">A3B74_04795</name>
</gene>
<name>A0A1G2ARP8_9BACT</name>
<dbReference type="GO" id="GO:0034605">
    <property type="term" value="P:cellular response to heat"/>
    <property type="evidence" value="ECO:0007669"/>
    <property type="project" value="TreeGrafter"/>
</dbReference>
<keyword evidence="2 8" id="KW-0677">Repeat</keyword>
<evidence type="ECO:0000256" key="10">
    <source>
        <dbReference type="RuleBase" id="RU362034"/>
    </source>
</evidence>
<dbReference type="Pfam" id="PF10431">
    <property type="entry name" value="ClpB_D2-small"/>
    <property type="match status" value="1"/>
</dbReference>
<evidence type="ECO:0000259" key="11">
    <source>
        <dbReference type="PROSITE" id="PS51903"/>
    </source>
</evidence>
<dbReference type="PROSITE" id="PS00870">
    <property type="entry name" value="CLPAB_1"/>
    <property type="match status" value="1"/>
</dbReference>
<dbReference type="FunFam" id="3.40.50.300:FF:000010">
    <property type="entry name" value="Chaperone clpB 1, putative"/>
    <property type="match status" value="1"/>
</dbReference>
<comment type="function">
    <text evidence="10">Part of a stress-induced multi-chaperone system, it is involved in the recovery of the cell from heat-induced damage, in cooperation with DnaK, DnaJ and GrpE.</text>
</comment>
<evidence type="ECO:0000256" key="2">
    <source>
        <dbReference type="ARBA" id="ARBA00022737"/>
    </source>
</evidence>
<comment type="subunit">
    <text evidence="7">Homohexamer. The oligomerization is ATP-dependent.</text>
</comment>
<dbReference type="GO" id="GO:0005737">
    <property type="term" value="C:cytoplasm"/>
    <property type="evidence" value="ECO:0007669"/>
    <property type="project" value="UniProtKB-SubCell"/>
</dbReference>
<dbReference type="Pfam" id="PF07724">
    <property type="entry name" value="AAA_2"/>
    <property type="match status" value="1"/>
</dbReference>
<dbReference type="InterPro" id="IPR018368">
    <property type="entry name" value="ClpA/B_CS1"/>
</dbReference>
<dbReference type="Gene3D" id="1.10.8.60">
    <property type="match status" value="1"/>
</dbReference>
<dbReference type="Pfam" id="PF00004">
    <property type="entry name" value="AAA"/>
    <property type="match status" value="1"/>
</dbReference>
<keyword evidence="3 9" id="KW-0547">Nucleotide-binding</keyword>
<evidence type="ECO:0000313" key="12">
    <source>
        <dbReference type="EMBL" id="OGY78700.1"/>
    </source>
</evidence>
<keyword evidence="10" id="KW-0346">Stress response</keyword>
<dbReference type="PANTHER" id="PTHR11638:SF18">
    <property type="entry name" value="HEAT SHOCK PROTEIN 104"/>
    <property type="match status" value="1"/>
</dbReference>
<dbReference type="CDD" id="cd00009">
    <property type="entry name" value="AAA"/>
    <property type="match status" value="1"/>
</dbReference>
<dbReference type="InterPro" id="IPR027417">
    <property type="entry name" value="P-loop_NTPase"/>
</dbReference>
<accession>A0A1G2ARP8</accession>
<dbReference type="PRINTS" id="PR00300">
    <property type="entry name" value="CLPPROTEASEA"/>
</dbReference>
<dbReference type="AlphaFoldDB" id="A0A1G2ARP8"/>
<evidence type="ECO:0000256" key="9">
    <source>
        <dbReference type="RuleBase" id="RU004432"/>
    </source>
</evidence>
<dbReference type="InterPro" id="IPR017730">
    <property type="entry name" value="Chaperonin_ClpB"/>
</dbReference>
<dbReference type="EMBL" id="MHKB01000013">
    <property type="protein sequence ID" value="OGY78700.1"/>
    <property type="molecule type" value="Genomic_DNA"/>
</dbReference>
<proteinExistence type="inferred from homology"/>
<keyword evidence="4 9" id="KW-0067">ATP-binding</keyword>
<feature type="coiled-coil region" evidence="10">
    <location>
        <begin position="407"/>
        <end position="533"/>
    </location>
</feature>
<dbReference type="SMART" id="SM00382">
    <property type="entry name" value="AAA"/>
    <property type="match status" value="2"/>
</dbReference>
<evidence type="ECO:0000313" key="13">
    <source>
        <dbReference type="Proteomes" id="UP000177165"/>
    </source>
</evidence>
<evidence type="ECO:0000256" key="4">
    <source>
        <dbReference type="ARBA" id="ARBA00022840"/>
    </source>
</evidence>
<dbReference type="PROSITE" id="PS00871">
    <property type="entry name" value="CLPAB_2"/>
    <property type="match status" value="1"/>
</dbReference>
<dbReference type="SUPFAM" id="SSF52540">
    <property type="entry name" value="P-loop containing nucleoside triphosphate hydrolases"/>
    <property type="match status" value="2"/>
</dbReference>
<dbReference type="InterPro" id="IPR041546">
    <property type="entry name" value="ClpA/ClpB_AAA_lid"/>
</dbReference>
<dbReference type="GO" id="GO:0016887">
    <property type="term" value="F:ATP hydrolysis activity"/>
    <property type="evidence" value="ECO:0007669"/>
    <property type="project" value="InterPro"/>
</dbReference>
<evidence type="ECO:0000256" key="7">
    <source>
        <dbReference type="ARBA" id="ARBA00026057"/>
    </source>
</evidence>
<keyword evidence="5 10" id="KW-0175">Coiled coil</keyword>
<dbReference type="Pfam" id="PF02861">
    <property type="entry name" value="Clp_N"/>
    <property type="match status" value="1"/>
</dbReference>
<dbReference type="InterPro" id="IPR004176">
    <property type="entry name" value="Clp_R_N"/>
</dbReference>
<dbReference type="Gene3D" id="1.10.1780.10">
    <property type="entry name" value="Clp, N-terminal domain"/>
    <property type="match status" value="1"/>
</dbReference>
<organism evidence="12 13">
    <name type="scientific">Candidatus Kerfeldbacteria bacterium RIFCSPHIGHO2_02_FULL_42_14</name>
    <dbReference type="NCBI Taxonomy" id="1798540"/>
    <lineage>
        <taxon>Bacteria</taxon>
        <taxon>Candidatus Kerfeldiibacteriota</taxon>
    </lineage>
</organism>
<dbReference type="InterPro" id="IPR003959">
    <property type="entry name" value="ATPase_AAA_core"/>
</dbReference>
<evidence type="ECO:0000256" key="5">
    <source>
        <dbReference type="ARBA" id="ARBA00023054"/>
    </source>
</evidence>
<comment type="caution">
    <text evidence="12">The sequence shown here is derived from an EMBL/GenBank/DDBJ whole genome shotgun (WGS) entry which is preliminary data.</text>
</comment>
<dbReference type="PROSITE" id="PS51903">
    <property type="entry name" value="CLP_R"/>
    <property type="match status" value="1"/>
</dbReference>